<dbReference type="Proteomes" id="UP000265566">
    <property type="component" value="Chromosome 7"/>
</dbReference>
<protein>
    <submittedName>
        <fullName evidence="1">Uncharacterized protein</fullName>
    </submittedName>
</protein>
<gene>
    <name evidence="2" type="ORF">MtrunA17_Chr7g0267511</name>
</gene>
<sequence length="68" mass="7510">MLNASSTVLVSDKDPELLTKSMLQLLFITIEAINSTAPASSMQRLFVSLPEAIDLSLFRHLSCTVRDE</sequence>
<reference evidence="3" key="2">
    <citation type="journal article" date="2018" name="Nat. Plants">
        <title>Whole-genome landscape of Medicago truncatula symbiotic genes.</title>
        <authorList>
            <person name="Pecrix Y."/>
            <person name="Staton S.E."/>
            <person name="Sallet E."/>
            <person name="Lelandais-Briere C."/>
            <person name="Moreau S."/>
            <person name="Carrere S."/>
            <person name="Blein T."/>
            <person name="Jardinaud M.F."/>
            <person name="Latrasse D."/>
            <person name="Zouine M."/>
            <person name="Zahm M."/>
            <person name="Kreplak J."/>
            <person name="Mayjonade B."/>
            <person name="Satge C."/>
            <person name="Perez M."/>
            <person name="Cauet S."/>
            <person name="Marande W."/>
            <person name="Chantry-Darmon C."/>
            <person name="Lopez-Roques C."/>
            <person name="Bouchez O."/>
            <person name="Berard A."/>
            <person name="Debelle F."/>
            <person name="Munos S."/>
            <person name="Bendahmane A."/>
            <person name="Berges H."/>
            <person name="Niebel A."/>
            <person name="Buitink J."/>
            <person name="Frugier F."/>
            <person name="Benhamed M."/>
            <person name="Crespi M."/>
            <person name="Gouzy J."/>
            <person name="Gamas P."/>
        </authorList>
    </citation>
    <scope>NUCLEOTIDE SEQUENCE [LARGE SCALE GENOMIC DNA]</scope>
    <source>
        <strain evidence="3">cv. Jemalong A17</strain>
    </source>
</reference>
<dbReference type="Gramene" id="rna43542">
    <property type="protein sequence ID" value="RHN48789.1"/>
    <property type="gene ID" value="gene43542"/>
</dbReference>
<organism evidence="1">
    <name type="scientific">Medicago truncatula</name>
    <name type="common">Barrel medic</name>
    <name type="synonym">Medicago tribuloides</name>
    <dbReference type="NCBI Taxonomy" id="3880"/>
    <lineage>
        <taxon>Eukaryota</taxon>
        <taxon>Viridiplantae</taxon>
        <taxon>Streptophyta</taxon>
        <taxon>Embryophyta</taxon>
        <taxon>Tracheophyta</taxon>
        <taxon>Spermatophyta</taxon>
        <taxon>Magnoliopsida</taxon>
        <taxon>eudicotyledons</taxon>
        <taxon>Gunneridae</taxon>
        <taxon>Pentapetalae</taxon>
        <taxon>rosids</taxon>
        <taxon>fabids</taxon>
        <taxon>Fabales</taxon>
        <taxon>Fabaceae</taxon>
        <taxon>Papilionoideae</taxon>
        <taxon>50 kb inversion clade</taxon>
        <taxon>NPAAA clade</taxon>
        <taxon>Hologalegina</taxon>
        <taxon>IRL clade</taxon>
        <taxon>Trifolieae</taxon>
        <taxon>Medicago</taxon>
    </lineage>
</organism>
<proteinExistence type="evidence at transcript level"/>
<name>I3SU34_MEDTR</name>
<dbReference type="EMBL" id="PSQE01000007">
    <property type="protein sequence ID" value="RHN48789.1"/>
    <property type="molecule type" value="Genomic_DNA"/>
</dbReference>
<reference evidence="1" key="1">
    <citation type="submission" date="2012-05" db="EMBL/GenBank/DDBJ databases">
        <authorList>
            <person name="Krishnakumar V."/>
            <person name="Cheung F."/>
            <person name="Xiao Y."/>
            <person name="Chan A."/>
            <person name="Moskal W.A."/>
            <person name="Town C.D."/>
        </authorList>
    </citation>
    <scope>NUCLEOTIDE SEQUENCE</scope>
</reference>
<dbReference type="EMBL" id="BT143982">
    <property type="protein sequence ID" value="AFK43776.1"/>
    <property type="molecule type" value="mRNA"/>
</dbReference>
<dbReference type="AlphaFoldDB" id="I3SU34"/>
<evidence type="ECO:0000313" key="1">
    <source>
        <dbReference type="EMBL" id="AFK43776.1"/>
    </source>
</evidence>
<accession>I3SU34</accession>
<reference evidence="2" key="3">
    <citation type="journal article" date="2018" name="Nat. Plants">
        <title>Whole-genome landscape of Medicago truncatula symbiotic genes.</title>
        <authorList>
            <person name="Pecrix Y."/>
            <person name="Gamas P."/>
            <person name="Carrere S."/>
        </authorList>
    </citation>
    <scope>NUCLEOTIDE SEQUENCE</scope>
    <source>
        <tissue evidence="2">Leaves</tissue>
    </source>
</reference>
<evidence type="ECO:0000313" key="3">
    <source>
        <dbReference type="Proteomes" id="UP000265566"/>
    </source>
</evidence>
<evidence type="ECO:0000313" key="2">
    <source>
        <dbReference type="EMBL" id="RHN48789.1"/>
    </source>
</evidence>